<proteinExistence type="predicted"/>
<evidence type="ECO:0000313" key="3">
    <source>
        <dbReference type="Proteomes" id="UP000064189"/>
    </source>
</evidence>
<comment type="caution">
    <text evidence="2">The sequence shown here is derived from an EMBL/GenBank/DDBJ whole genome shotgun (WGS) entry which is preliminary data.</text>
</comment>
<organism evidence="2 3">
    <name type="scientific">Peribacillus simplex</name>
    <dbReference type="NCBI Taxonomy" id="1478"/>
    <lineage>
        <taxon>Bacteria</taxon>
        <taxon>Bacillati</taxon>
        <taxon>Bacillota</taxon>
        <taxon>Bacilli</taxon>
        <taxon>Bacillales</taxon>
        <taxon>Bacillaceae</taxon>
        <taxon>Peribacillus</taxon>
    </lineage>
</organism>
<protein>
    <submittedName>
        <fullName evidence="2">Uncharacterized protein</fullName>
    </submittedName>
</protein>
<dbReference type="InterPro" id="IPR036095">
    <property type="entry name" value="PTS_EIIB-like_sf"/>
</dbReference>
<keyword evidence="3" id="KW-1185">Reference proteome</keyword>
<gene>
    <name evidence="2" type="ORF">AS888_16350</name>
</gene>
<keyword evidence="1" id="KW-0808">Transferase</keyword>
<dbReference type="AlphaFoldDB" id="A0A109N0D7"/>
<name>A0A109N0D7_9BACI</name>
<dbReference type="RefSeq" id="WP_061141529.1">
    <property type="nucleotide sequence ID" value="NZ_LNNH01000012.1"/>
</dbReference>
<evidence type="ECO:0000313" key="2">
    <source>
        <dbReference type="EMBL" id="KWW21176.1"/>
    </source>
</evidence>
<dbReference type="GO" id="GO:0009401">
    <property type="term" value="P:phosphoenolpyruvate-dependent sugar phosphotransferase system"/>
    <property type="evidence" value="ECO:0007669"/>
    <property type="project" value="InterPro"/>
</dbReference>
<dbReference type="GO" id="GO:0008982">
    <property type="term" value="F:protein-N(PI)-phosphohistidine-sugar phosphotransferase activity"/>
    <property type="evidence" value="ECO:0007669"/>
    <property type="project" value="InterPro"/>
</dbReference>
<accession>A0A109N0D7</accession>
<reference evidence="2 3" key="1">
    <citation type="submission" date="2015-11" db="EMBL/GenBank/DDBJ databases">
        <title>Genome Sequence of Bacillus simplex strain VanAntwerpen2.</title>
        <authorList>
            <person name="Couger M.B."/>
        </authorList>
    </citation>
    <scope>NUCLEOTIDE SEQUENCE [LARGE SCALE GENOMIC DNA]</scope>
    <source>
        <strain evidence="2 3">VanAntwerpen02</strain>
    </source>
</reference>
<evidence type="ECO:0000256" key="1">
    <source>
        <dbReference type="ARBA" id="ARBA00022679"/>
    </source>
</evidence>
<sequence>MQSAALQIISYSGEAKSHFVEAIREGRSGNYLIAILLGPQVKLMKKAAENTAAPYGIPVDVIDLKSYGTSRNRGKNLGYLKKTRCR</sequence>
<dbReference type="Proteomes" id="UP000064189">
    <property type="component" value="Unassembled WGS sequence"/>
</dbReference>
<dbReference type="Gene3D" id="3.40.50.2300">
    <property type="match status" value="1"/>
</dbReference>
<dbReference type="EMBL" id="LNNH01000012">
    <property type="protein sequence ID" value="KWW21176.1"/>
    <property type="molecule type" value="Genomic_DNA"/>
</dbReference>
<dbReference type="SUPFAM" id="SSF52794">
    <property type="entry name" value="PTS system IIB component-like"/>
    <property type="match status" value="1"/>
</dbReference>